<protein>
    <submittedName>
        <fullName evidence="1">Uncharacterized protein</fullName>
    </submittedName>
</protein>
<keyword evidence="2" id="KW-1185">Reference proteome</keyword>
<accession>A0A0K1Q9Z1</accession>
<dbReference type="STRING" id="1391654.AKJ09_09155"/>
<dbReference type="KEGG" id="llu:AKJ09_09155"/>
<gene>
    <name evidence="1" type="ORF">AKJ09_09155</name>
</gene>
<sequence length="47" mass="5081">MNTPLLGRLRRAHDTRRVSASAIPSEILAGDGLRVADCIGLALHERT</sequence>
<dbReference type="AlphaFoldDB" id="A0A0K1Q9Z1"/>
<proteinExistence type="predicted"/>
<reference evidence="1 2" key="1">
    <citation type="submission" date="2015-08" db="EMBL/GenBank/DDBJ databases">
        <authorList>
            <person name="Babu N.S."/>
            <person name="Beckwith C.J."/>
            <person name="Beseler K.G."/>
            <person name="Brison A."/>
            <person name="Carone J.V."/>
            <person name="Caskin T.P."/>
            <person name="Diamond M."/>
            <person name="Durham M.E."/>
            <person name="Foxe J.M."/>
            <person name="Go M."/>
            <person name="Henderson B.A."/>
            <person name="Jones I.B."/>
            <person name="McGettigan J.A."/>
            <person name="Micheletti S.J."/>
            <person name="Nasrallah M.E."/>
            <person name="Ortiz D."/>
            <person name="Piller C.R."/>
            <person name="Privatt S.R."/>
            <person name="Schneider S.L."/>
            <person name="Sharp S."/>
            <person name="Smith T.C."/>
            <person name="Stanton J.D."/>
            <person name="Ullery H.E."/>
            <person name="Wilson R.J."/>
            <person name="Serrano M.G."/>
            <person name="Buck G."/>
            <person name="Lee V."/>
            <person name="Wang Y."/>
            <person name="Carvalho R."/>
            <person name="Voegtly L."/>
            <person name="Shi R."/>
            <person name="Duckworth R."/>
            <person name="Johnson A."/>
            <person name="Loviza R."/>
            <person name="Walstead R."/>
            <person name="Shah Z."/>
            <person name="Kiflezghi M."/>
            <person name="Wade K."/>
            <person name="Ball S.L."/>
            <person name="Bradley K.W."/>
            <person name="Asai D.J."/>
            <person name="Bowman C.A."/>
            <person name="Russell D.A."/>
            <person name="Pope W.H."/>
            <person name="Jacobs-Sera D."/>
            <person name="Hendrix R.W."/>
            <person name="Hatfull G.F."/>
        </authorList>
    </citation>
    <scope>NUCLEOTIDE SEQUENCE [LARGE SCALE GENOMIC DNA]</scope>
    <source>
        <strain evidence="1 2">DSM 27648</strain>
    </source>
</reference>
<name>A0A0K1Q9Z1_9BACT</name>
<organism evidence="1 2">
    <name type="scientific">Labilithrix luteola</name>
    <dbReference type="NCBI Taxonomy" id="1391654"/>
    <lineage>
        <taxon>Bacteria</taxon>
        <taxon>Pseudomonadati</taxon>
        <taxon>Myxococcota</taxon>
        <taxon>Polyangia</taxon>
        <taxon>Polyangiales</taxon>
        <taxon>Labilitrichaceae</taxon>
        <taxon>Labilithrix</taxon>
    </lineage>
</organism>
<evidence type="ECO:0000313" key="1">
    <source>
        <dbReference type="EMBL" id="AKV02492.1"/>
    </source>
</evidence>
<evidence type="ECO:0000313" key="2">
    <source>
        <dbReference type="Proteomes" id="UP000064967"/>
    </source>
</evidence>
<dbReference type="EMBL" id="CP012333">
    <property type="protein sequence ID" value="AKV02492.1"/>
    <property type="molecule type" value="Genomic_DNA"/>
</dbReference>
<dbReference type="Proteomes" id="UP000064967">
    <property type="component" value="Chromosome"/>
</dbReference>